<dbReference type="InterPro" id="IPR013380">
    <property type="entry name" value="ATPase_T3SS_SctN"/>
</dbReference>
<dbReference type="PROSITE" id="PS00152">
    <property type="entry name" value="ATPASE_ALPHA_BETA"/>
    <property type="match status" value="1"/>
</dbReference>
<keyword evidence="3" id="KW-0963">Cytoplasm</keyword>
<dbReference type="Pfam" id="PF02874">
    <property type="entry name" value="ATP-synt_ab_N"/>
    <property type="match status" value="1"/>
</dbReference>
<dbReference type="GO" id="GO:0030254">
    <property type="term" value="P:protein secretion by the type III secretion system"/>
    <property type="evidence" value="ECO:0007669"/>
    <property type="project" value="InterPro"/>
</dbReference>
<evidence type="ECO:0000256" key="8">
    <source>
        <dbReference type="ARBA" id="ARBA00023026"/>
    </source>
</evidence>
<organism evidence="14 15">
    <name type="scientific">Candidatus Similichlamydia laticola</name>
    <dbReference type="NCBI Taxonomy" id="2170265"/>
    <lineage>
        <taxon>Bacteria</taxon>
        <taxon>Pseudomonadati</taxon>
        <taxon>Chlamydiota</taxon>
        <taxon>Chlamydiia</taxon>
        <taxon>Parachlamydiales</taxon>
        <taxon>Candidatus Parilichlamydiaceae</taxon>
        <taxon>Candidatus Similichlamydia</taxon>
    </lineage>
</organism>
<dbReference type="GO" id="GO:0046933">
    <property type="term" value="F:proton-transporting ATP synthase activity, rotational mechanism"/>
    <property type="evidence" value="ECO:0007669"/>
    <property type="project" value="TreeGrafter"/>
</dbReference>
<evidence type="ECO:0000256" key="7">
    <source>
        <dbReference type="ARBA" id="ARBA00022967"/>
    </source>
</evidence>
<gene>
    <name evidence="14" type="ORF">HAT2_00070</name>
</gene>
<dbReference type="GO" id="GO:0016887">
    <property type="term" value="F:ATP hydrolysis activity"/>
    <property type="evidence" value="ECO:0007669"/>
    <property type="project" value="InterPro"/>
</dbReference>
<dbReference type="Gene3D" id="3.40.50.12240">
    <property type="match status" value="1"/>
</dbReference>
<keyword evidence="4" id="KW-0547">Nucleotide-binding</keyword>
<feature type="domain" description="AAA+ ATPase" evidence="13">
    <location>
        <begin position="166"/>
        <end position="347"/>
    </location>
</feature>
<evidence type="ECO:0000259" key="13">
    <source>
        <dbReference type="SMART" id="SM00382"/>
    </source>
</evidence>
<dbReference type="EC" id="7.4.2.8" evidence="10"/>
<dbReference type="InterPro" id="IPR027417">
    <property type="entry name" value="P-loop_NTPase"/>
</dbReference>
<dbReference type="InterPro" id="IPR003593">
    <property type="entry name" value="AAA+_ATPase"/>
</dbReference>
<keyword evidence="15" id="KW-1185">Reference proteome</keyword>
<dbReference type="InterPro" id="IPR020003">
    <property type="entry name" value="ATPase_a/bsu_AS"/>
</dbReference>
<dbReference type="CDD" id="cd01136">
    <property type="entry name" value="ATPase_flagellum-secretory_path_III"/>
    <property type="match status" value="1"/>
</dbReference>
<proteinExistence type="inferred from homology"/>
<dbReference type="NCBIfam" id="TIGR01026">
    <property type="entry name" value="fliI_yscN"/>
    <property type="match status" value="1"/>
</dbReference>
<evidence type="ECO:0000256" key="11">
    <source>
        <dbReference type="ARBA" id="ARBA00024442"/>
    </source>
</evidence>
<evidence type="ECO:0000256" key="9">
    <source>
        <dbReference type="ARBA" id="ARBA00024342"/>
    </source>
</evidence>
<dbReference type="Pfam" id="PF18269">
    <property type="entry name" value="T3SS_ATPase_C"/>
    <property type="match status" value="1"/>
</dbReference>
<evidence type="ECO:0000256" key="3">
    <source>
        <dbReference type="ARBA" id="ARBA00022490"/>
    </source>
</evidence>
<dbReference type="InterPro" id="IPR004100">
    <property type="entry name" value="ATPase_F1/V1/A1_a/bsu_N"/>
</dbReference>
<evidence type="ECO:0000256" key="10">
    <source>
        <dbReference type="ARBA" id="ARBA00024382"/>
    </source>
</evidence>
<evidence type="ECO:0000313" key="15">
    <source>
        <dbReference type="Proteomes" id="UP000253816"/>
    </source>
</evidence>
<dbReference type="GO" id="GO:0008564">
    <property type="term" value="F:protein-exporting ATPase activity"/>
    <property type="evidence" value="ECO:0007669"/>
    <property type="project" value="UniProtKB-EC"/>
</dbReference>
<comment type="catalytic activity">
    <reaction evidence="12">
        <text>ATP + H2O + cellular proteinSide 1 = ADP + phosphate + cellular proteinSide 2.</text>
        <dbReference type="EC" id="7.4.2.8"/>
    </reaction>
</comment>
<dbReference type="GO" id="GO:0005737">
    <property type="term" value="C:cytoplasm"/>
    <property type="evidence" value="ECO:0007669"/>
    <property type="project" value="UniProtKB-SubCell"/>
</dbReference>
<dbReference type="AlphaFoldDB" id="A0A369KB37"/>
<evidence type="ECO:0000256" key="4">
    <source>
        <dbReference type="ARBA" id="ARBA00022741"/>
    </source>
</evidence>
<keyword evidence="7" id="KW-1278">Translocase</keyword>
<dbReference type="EMBL" id="QQBG01000007">
    <property type="protein sequence ID" value="RDB31821.1"/>
    <property type="molecule type" value="Genomic_DNA"/>
</dbReference>
<dbReference type="FunFam" id="3.40.50.12240:FF:000002">
    <property type="entry name" value="Flagellum-specific ATP synthase FliI"/>
    <property type="match status" value="1"/>
</dbReference>
<comment type="similarity">
    <text evidence="9">Belongs to the ATPase alpha/beta chains family. T3SS ATPase subfamily.</text>
</comment>
<reference evidence="14 15" key="1">
    <citation type="submission" date="2018-07" db="EMBL/GenBank/DDBJ databases">
        <title>Comparative genomics of the Candidatus Parilichlamydiaceae reveals evidence of convergent evolution and genome reduction in the phylum Chlamydiae.</title>
        <authorList>
            <person name="Taylor-Brown A."/>
            <person name="Polkinghorne A."/>
        </authorList>
    </citation>
    <scope>NUCLEOTIDE SEQUENCE [LARGE SCALE GENOMIC DNA]</scope>
    <source>
        <strain evidence="14 15">Hat2</strain>
    </source>
</reference>
<dbReference type="PANTHER" id="PTHR15184:SF9">
    <property type="entry name" value="SPI-1 TYPE 3 SECRETION SYSTEM ATPASE"/>
    <property type="match status" value="1"/>
</dbReference>
<evidence type="ECO:0000256" key="12">
    <source>
        <dbReference type="ARBA" id="ARBA00034006"/>
    </source>
</evidence>
<dbReference type="PANTHER" id="PTHR15184">
    <property type="entry name" value="ATP SYNTHASE"/>
    <property type="match status" value="1"/>
</dbReference>
<dbReference type="GO" id="GO:0046961">
    <property type="term" value="F:proton-transporting ATPase activity, rotational mechanism"/>
    <property type="evidence" value="ECO:0007669"/>
    <property type="project" value="InterPro"/>
</dbReference>
<dbReference type="NCBIfam" id="TIGR02546">
    <property type="entry name" value="III_secr_ATP"/>
    <property type="match status" value="1"/>
</dbReference>
<keyword evidence="5" id="KW-0067">ATP-binding</keyword>
<comment type="subcellular location">
    <subcellularLocation>
        <location evidence="1">Cytoplasm</location>
    </subcellularLocation>
</comment>
<name>A0A369KB37_9BACT</name>
<dbReference type="Proteomes" id="UP000253816">
    <property type="component" value="Unassembled WGS sequence"/>
</dbReference>
<dbReference type="CDD" id="cd18117">
    <property type="entry name" value="ATP-synt_flagellum-secretory_path_III_N"/>
    <property type="match status" value="1"/>
</dbReference>
<keyword evidence="6" id="KW-0653">Protein transport</keyword>
<dbReference type="InterPro" id="IPR050053">
    <property type="entry name" value="ATPase_alpha/beta_chains"/>
</dbReference>
<keyword evidence="8" id="KW-0843">Virulence</keyword>
<evidence type="ECO:0000256" key="6">
    <source>
        <dbReference type="ARBA" id="ARBA00022927"/>
    </source>
</evidence>
<dbReference type="SUPFAM" id="SSF52540">
    <property type="entry name" value="P-loop containing nucleoside triphosphate hydrolases"/>
    <property type="match status" value="1"/>
</dbReference>
<evidence type="ECO:0000256" key="5">
    <source>
        <dbReference type="ARBA" id="ARBA00022840"/>
    </source>
</evidence>
<dbReference type="InterPro" id="IPR000194">
    <property type="entry name" value="ATPase_F1/V1/A1_a/bsu_nucl-bd"/>
</dbReference>
<sequence>MDMDFTRHLSDALDLESIGTMQLAEVNGRITQVMGMLIKAVLPEAIVGELCLVQRENAPPLRCEVVGFTKDEVFLSPLGEMSGVAPSSEVIRTRTPLSVRVGPGLLGRILNGLGEPIDTEVNGPLRDVDTLYPVYKSPPDPFKRKRIIEPISVGVRCIDAILTCGEGQRLGIFGAAGGGKSVLLGMIAKYSQADVNVVVLVGERGRELRDFIEKDLGTEGLKRSVIVVATSDQTSQVRMNAAYVGTAIAEYYRDQGKKVILMMDSVTRFARAIREIGLAAGEPPARGGFTPSVFATLPKLMERSGNSDKGSITAFYTVLVAGDDMNEPVADETLSILDGHFILSSDLARVQHYPAIDVLRSKSRVMNTITTKEHQQATVKLLEALAVYKKNELLINMGEYKRGTNRGIDYAIDRHDSFNRFLRQSADERSTLEEAIKQLKGLVR</sequence>
<dbReference type="InterPro" id="IPR005714">
    <property type="entry name" value="ATPase_T3SS_FliI/YscN"/>
</dbReference>
<evidence type="ECO:0000313" key="14">
    <source>
        <dbReference type="EMBL" id="RDB31821.1"/>
    </source>
</evidence>
<dbReference type="SMART" id="SM00382">
    <property type="entry name" value="AAA"/>
    <property type="match status" value="1"/>
</dbReference>
<protein>
    <recommendedName>
        <fullName evidence="11">Type 3 secretion system ATPase</fullName>
        <ecNumber evidence="10">7.4.2.8</ecNumber>
    </recommendedName>
</protein>
<evidence type="ECO:0000256" key="2">
    <source>
        <dbReference type="ARBA" id="ARBA00022448"/>
    </source>
</evidence>
<dbReference type="GO" id="GO:0030257">
    <property type="term" value="C:type III protein secretion system complex"/>
    <property type="evidence" value="ECO:0007669"/>
    <property type="project" value="InterPro"/>
</dbReference>
<dbReference type="Pfam" id="PF00006">
    <property type="entry name" value="ATP-synt_ab"/>
    <property type="match status" value="1"/>
</dbReference>
<comment type="caution">
    <text evidence="14">The sequence shown here is derived from an EMBL/GenBank/DDBJ whole genome shotgun (WGS) entry which is preliminary data.</text>
</comment>
<dbReference type="InterPro" id="IPR040627">
    <property type="entry name" value="T3SS_ATPase_C"/>
</dbReference>
<accession>A0A369KB37</accession>
<keyword evidence="2" id="KW-0813">Transport</keyword>
<dbReference type="GO" id="GO:0005524">
    <property type="term" value="F:ATP binding"/>
    <property type="evidence" value="ECO:0007669"/>
    <property type="project" value="UniProtKB-KW"/>
</dbReference>
<evidence type="ECO:0000256" key="1">
    <source>
        <dbReference type="ARBA" id="ARBA00004496"/>
    </source>
</evidence>